<dbReference type="GO" id="GO:0016272">
    <property type="term" value="C:prefoldin complex"/>
    <property type="evidence" value="ECO:0007669"/>
    <property type="project" value="UniProtKB-UniRule"/>
</dbReference>
<dbReference type="GO" id="GO:0007021">
    <property type="term" value="P:tubulin complex assembly"/>
    <property type="evidence" value="ECO:0007669"/>
    <property type="project" value="TreeGrafter"/>
</dbReference>
<dbReference type="Proteomes" id="UP000288716">
    <property type="component" value="Unassembled WGS sequence"/>
</dbReference>
<gene>
    <name evidence="4" type="ORF">B4U80_00265</name>
</gene>
<sequence length="198" mass="22896">MSATNDNSVIDEQSNSLGIPRAEFVEDVDKFMEKQTQGNSENNATAAIRKFDENHSKYRFMELNLLQKKKRLKKQIPDIKGSLEVLSLIKKRKESNSTIDTQFLLSDQVYMSAFIEPTSHICLWLGANVMLEYPIEEAEQLLSKNLDIATKNLHQIDVDLDFLRDQITTTEVSILFKYMARVYNWDVKRRQSEKKAAS</sequence>
<name>A0A443S4E9_9ACAR</name>
<dbReference type="Gene3D" id="1.10.287.370">
    <property type="match status" value="1"/>
</dbReference>
<protein>
    <recommendedName>
        <fullName evidence="3">Prefoldin subunit 3</fullName>
    </recommendedName>
</protein>
<dbReference type="GO" id="GO:0007017">
    <property type="term" value="P:microtubule-based process"/>
    <property type="evidence" value="ECO:0007669"/>
    <property type="project" value="TreeGrafter"/>
</dbReference>
<evidence type="ECO:0000256" key="1">
    <source>
        <dbReference type="ARBA" id="ARBA00010048"/>
    </source>
</evidence>
<keyword evidence="2 3" id="KW-0143">Chaperone</keyword>
<accession>A0A443S4E9</accession>
<keyword evidence="5" id="KW-1185">Reference proteome</keyword>
<organism evidence="4 5">
    <name type="scientific">Leptotrombidium deliense</name>
    <dbReference type="NCBI Taxonomy" id="299467"/>
    <lineage>
        <taxon>Eukaryota</taxon>
        <taxon>Metazoa</taxon>
        <taxon>Ecdysozoa</taxon>
        <taxon>Arthropoda</taxon>
        <taxon>Chelicerata</taxon>
        <taxon>Arachnida</taxon>
        <taxon>Acari</taxon>
        <taxon>Acariformes</taxon>
        <taxon>Trombidiformes</taxon>
        <taxon>Prostigmata</taxon>
        <taxon>Anystina</taxon>
        <taxon>Parasitengona</taxon>
        <taxon>Trombiculoidea</taxon>
        <taxon>Trombiculidae</taxon>
        <taxon>Leptotrombidium</taxon>
    </lineage>
</organism>
<dbReference type="InterPro" id="IPR004127">
    <property type="entry name" value="Prefoldin_subunit_alpha"/>
</dbReference>
<dbReference type="PANTHER" id="PTHR12409:SF0">
    <property type="entry name" value="PREFOLDIN SUBUNIT 3"/>
    <property type="match status" value="1"/>
</dbReference>
<evidence type="ECO:0000256" key="2">
    <source>
        <dbReference type="ARBA" id="ARBA00023186"/>
    </source>
</evidence>
<evidence type="ECO:0000313" key="4">
    <source>
        <dbReference type="EMBL" id="RWS22354.1"/>
    </source>
</evidence>
<comment type="caution">
    <text evidence="4">The sequence shown here is derived from an EMBL/GenBank/DDBJ whole genome shotgun (WGS) entry which is preliminary data.</text>
</comment>
<evidence type="ECO:0000256" key="3">
    <source>
        <dbReference type="PIRNR" id="PIRNR016396"/>
    </source>
</evidence>
<comment type="function">
    <text evidence="3">Binds specifically to cytosolic chaperonin (c-CPN) and transfers target proteins to it. Binds to nascent polypeptide chain and promotes folding in an environment in which there are many competing pathways for nonnative proteins.</text>
</comment>
<dbReference type="PANTHER" id="PTHR12409">
    <property type="entry name" value="PREFOLDIN SUBUNIT 3"/>
    <property type="match status" value="1"/>
</dbReference>
<dbReference type="AlphaFoldDB" id="A0A443S4E9"/>
<dbReference type="Pfam" id="PF02996">
    <property type="entry name" value="Prefoldin"/>
    <property type="match status" value="1"/>
</dbReference>
<dbReference type="VEuPathDB" id="VectorBase:LDEU009686"/>
<dbReference type="SUPFAM" id="SSF46579">
    <property type="entry name" value="Prefoldin"/>
    <property type="match status" value="1"/>
</dbReference>
<dbReference type="GO" id="GO:0015631">
    <property type="term" value="F:tubulin binding"/>
    <property type="evidence" value="ECO:0007669"/>
    <property type="project" value="TreeGrafter"/>
</dbReference>
<comment type="similarity">
    <text evidence="1 3">Belongs to the prefoldin subunit alpha family.</text>
</comment>
<proteinExistence type="inferred from homology"/>
<dbReference type="GO" id="GO:0006457">
    <property type="term" value="P:protein folding"/>
    <property type="evidence" value="ECO:0007669"/>
    <property type="project" value="UniProtKB-UniRule"/>
</dbReference>
<dbReference type="STRING" id="299467.A0A443S4E9"/>
<reference evidence="4 5" key="1">
    <citation type="journal article" date="2018" name="Gigascience">
        <title>Genomes of trombidid mites reveal novel predicted allergens and laterally-transferred genes associated with secondary metabolism.</title>
        <authorList>
            <person name="Dong X."/>
            <person name="Chaisiri K."/>
            <person name="Xia D."/>
            <person name="Armstrong S.D."/>
            <person name="Fang Y."/>
            <person name="Donnelly M.J."/>
            <person name="Kadowaki T."/>
            <person name="McGarry J.W."/>
            <person name="Darby A.C."/>
            <person name="Makepeace B.L."/>
        </authorList>
    </citation>
    <scope>NUCLEOTIDE SEQUENCE [LARGE SCALE GENOMIC DNA]</scope>
    <source>
        <strain evidence="4">UoL-UT</strain>
    </source>
</reference>
<comment type="subunit">
    <text evidence="3">Heterohexamer of two PFD-alpha type and four PFD-beta type subunits.</text>
</comment>
<dbReference type="EMBL" id="NCKV01009041">
    <property type="protein sequence ID" value="RWS22354.1"/>
    <property type="molecule type" value="Genomic_DNA"/>
</dbReference>
<dbReference type="InterPro" id="IPR009053">
    <property type="entry name" value="Prefoldin"/>
</dbReference>
<dbReference type="OrthoDB" id="6375174at2759"/>
<dbReference type="FunFam" id="1.10.287.370:FF:000001">
    <property type="entry name" value="Prefoldin subunit 3"/>
    <property type="match status" value="1"/>
</dbReference>
<dbReference type="GO" id="GO:0005737">
    <property type="term" value="C:cytoplasm"/>
    <property type="evidence" value="ECO:0007669"/>
    <property type="project" value="UniProtKB-ARBA"/>
</dbReference>
<dbReference type="InterPro" id="IPR016655">
    <property type="entry name" value="PFD3"/>
</dbReference>
<dbReference type="CDD" id="cd23156">
    <property type="entry name" value="Prefoldin_3"/>
    <property type="match status" value="1"/>
</dbReference>
<dbReference type="PIRSF" id="PIRSF016396">
    <property type="entry name" value="Prefoldin_subunit_3"/>
    <property type="match status" value="1"/>
</dbReference>
<evidence type="ECO:0000313" key="5">
    <source>
        <dbReference type="Proteomes" id="UP000288716"/>
    </source>
</evidence>